<dbReference type="Gene3D" id="3.40.50.300">
    <property type="entry name" value="P-loop containing nucleotide triphosphate hydrolases"/>
    <property type="match status" value="1"/>
</dbReference>
<dbReference type="SUPFAM" id="SSF52540">
    <property type="entry name" value="P-loop containing nucleoside triphosphate hydrolases"/>
    <property type="match status" value="1"/>
</dbReference>
<proteinExistence type="predicted"/>
<keyword evidence="5" id="KW-0067">ATP-binding</keyword>
<feature type="domain" description="ABC transporter" evidence="9">
    <location>
        <begin position="486"/>
        <end position="720"/>
    </location>
</feature>
<dbReference type="Gene3D" id="1.20.1560.10">
    <property type="entry name" value="ABC transporter type 1, transmembrane domain"/>
    <property type="match status" value="1"/>
</dbReference>
<evidence type="ECO:0000256" key="5">
    <source>
        <dbReference type="ARBA" id="ARBA00022840"/>
    </source>
</evidence>
<sequence>MERIPPEVDAKLRTAKPSDEPVLIQVAADLADDSSFRERWLVVTGQRLLVIPSDGADGTVEVPMEQVKAVRTEALIGGGRLELERKQGAPAYLHYTSSLAPKFSEVAEGIRQLTKGEALTLPTEVPRTRCPKCRRLLPEKDGICPACVKRWDTFLRIANYLRPYRGKAVGLVLMTVVGTLIGLLPPIITRYIIDDVLTPRANFRLLVWLALGLLGIRILTWGLEVGRGWLNVWVGSRTTADIRSQLYRRLQYLPLRFYDRRKVGTLISRITNDSDRLEGFLMFGLPYLFINGLMVVGILGLLLYMSWELTLFVLLPVPAIILGSLLLWNRLMANWTRWSARWSRLSSHLNESISGIRVVKAFSQEQREGMRFDQRNEGVREASVTADRSWFLFFTVINFLMSFGAFFVWYFGGKQILRQELTLGALMAFISYLWLLYHPLHWFGEINNWMSRAFAGAERIFEILDAPAEPSEDPDAVPMPRMEGRVTFKEVVFGYDRAKPVLKGIDLEVAPGEMIGLVGRSGVGKSTMINLICRFYDVDRGELLIDGVDIRKVRLKDLRGQIGMVHQESFLFSGAIAENIGYGKPGASFDEIVRAAKAANAHEFIVAKPDGYDTPVGERGDKLSGGEKQRIAIARAILHDPKVLILDEATSSLDTQTEKKIQEAIARLIKGRTTFAIAHRLSTLRSANRLVVLDDGKIAEVGTHEELLTRQGIFYRLVQTQKETSSVVAVGGGKDDPNAKT</sequence>
<feature type="transmembrane region" description="Helical" evidence="8">
    <location>
        <begin position="309"/>
        <end position="328"/>
    </location>
</feature>
<evidence type="ECO:0000259" key="10">
    <source>
        <dbReference type="PROSITE" id="PS50929"/>
    </source>
</evidence>
<dbReference type="AlphaFoldDB" id="A0A1F6D4R5"/>
<dbReference type="EMBL" id="MFKF01000032">
    <property type="protein sequence ID" value="OGG56424.1"/>
    <property type="molecule type" value="Genomic_DNA"/>
</dbReference>
<dbReference type="InterPro" id="IPR003439">
    <property type="entry name" value="ABC_transporter-like_ATP-bd"/>
</dbReference>
<comment type="caution">
    <text evidence="11">The sequence shown here is derived from an EMBL/GenBank/DDBJ whole genome shotgun (WGS) entry which is preliminary data.</text>
</comment>
<dbReference type="InterPro" id="IPR003593">
    <property type="entry name" value="AAA+_ATPase"/>
</dbReference>
<dbReference type="FunFam" id="3.40.50.300:FF:000287">
    <property type="entry name" value="Multidrug ABC transporter ATP-binding protein"/>
    <property type="match status" value="1"/>
</dbReference>
<dbReference type="SMART" id="SM00382">
    <property type="entry name" value="AAA"/>
    <property type="match status" value="1"/>
</dbReference>
<gene>
    <name evidence="11" type="ORF">A3F84_28305</name>
</gene>
<evidence type="ECO:0000256" key="7">
    <source>
        <dbReference type="ARBA" id="ARBA00023136"/>
    </source>
</evidence>
<keyword evidence="6 8" id="KW-1133">Transmembrane helix</keyword>
<keyword evidence="2" id="KW-0813">Transport</keyword>
<dbReference type="InterPro" id="IPR017871">
    <property type="entry name" value="ABC_transporter-like_CS"/>
</dbReference>
<name>A0A1F6D4R5_HANXR</name>
<dbReference type="InterPro" id="IPR036640">
    <property type="entry name" value="ABC1_TM_sf"/>
</dbReference>
<dbReference type="GO" id="GO:0016887">
    <property type="term" value="F:ATP hydrolysis activity"/>
    <property type="evidence" value="ECO:0007669"/>
    <property type="project" value="InterPro"/>
</dbReference>
<dbReference type="GO" id="GO:0005524">
    <property type="term" value="F:ATP binding"/>
    <property type="evidence" value="ECO:0007669"/>
    <property type="project" value="UniProtKB-KW"/>
</dbReference>
<evidence type="ECO:0000259" key="9">
    <source>
        <dbReference type="PROSITE" id="PS50893"/>
    </source>
</evidence>
<keyword evidence="4" id="KW-0547">Nucleotide-binding</keyword>
<keyword evidence="3 8" id="KW-0812">Transmembrane</keyword>
<protein>
    <recommendedName>
        <fullName evidence="13">ABC transporter</fullName>
    </recommendedName>
</protein>
<feature type="transmembrane region" description="Helical" evidence="8">
    <location>
        <begin position="423"/>
        <end position="443"/>
    </location>
</feature>
<accession>A0A1F6D4R5</accession>
<dbReference type="PANTHER" id="PTHR43394:SF1">
    <property type="entry name" value="ATP-BINDING CASSETTE SUB-FAMILY B MEMBER 10, MITOCHONDRIAL"/>
    <property type="match status" value="1"/>
</dbReference>
<dbReference type="Proteomes" id="UP000178606">
    <property type="component" value="Unassembled WGS sequence"/>
</dbReference>
<evidence type="ECO:0000313" key="11">
    <source>
        <dbReference type="EMBL" id="OGG56424.1"/>
    </source>
</evidence>
<organism evidence="11 12">
    <name type="scientific">Handelsmanbacteria sp. (strain RIFCSPLOWO2_12_FULL_64_10)</name>
    <dbReference type="NCBI Taxonomy" id="1817868"/>
    <lineage>
        <taxon>Bacteria</taxon>
        <taxon>Candidatus Handelsmaniibacteriota</taxon>
    </lineage>
</organism>
<dbReference type="CDD" id="cd18563">
    <property type="entry name" value="ABC_6TM_exporter_like"/>
    <property type="match status" value="1"/>
</dbReference>
<comment type="subcellular location">
    <subcellularLocation>
        <location evidence="1">Cell membrane</location>
        <topology evidence="1">Multi-pass membrane protein</topology>
    </subcellularLocation>
</comment>
<dbReference type="PANTHER" id="PTHR43394">
    <property type="entry name" value="ATP-DEPENDENT PERMEASE MDL1, MITOCHONDRIAL"/>
    <property type="match status" value="1"/>
</dbReference>
<feature type="transmembrane region" description="Helical" evidence="8">
    <location>
        <begin position="279"/>
        <end position="303"/>
    </location>
</feature>
<keyword evidence="7 8" id="KW-0472">Membrane</keyword>
<evidence type="ECO:0008006" key="13">
    <source>
        <dbReference type="Google" id="ProtNLM"/>
    </source>
</evidence>
<dbReference type="InterPro" id="IPR011527">
    <property type="entry name" value="ABC1_TM_dom"/>
</dbReference>
<evidence type="ECO:0000313" key="12">
    <source>
        <dbReference type="Proteomes" id="UP000178606"/>
    </source>
</evidence>
<feature type="domain" description="ABC transmembrane type-1" evidence="10">
    <location>
        <begin position="169"/>
        <end position="448"/>
    </location>
</feature>
<evidence type="ECO:0000256" key="8">
    <source>
        <dbReference type="SAM" id="Phobius"/>
    </source>
</evidence>
<evidence type="ECO:0000256" key="6">
    <source>
        <dbReference type="ARBA" id="ARBA00022989"/>
    </source>
</evidence>
<evidence type="ECO:0000256" key="1">
    <source>
        <dbReference type="ARBA" id="ARBA00004651"/>
    </source>
</evidence>
<dbReference type="Pfam" id="PF00005">
    <property type="entry name" value="ABC_tran"/>
    <property type="match status" value="1"/>
</dbReference>
<dbReference type="PROSITE" id="PS00211">
    <property type="entry name" value="ABC_TRANSPORTER_1"/>
    <property type="match status" value="1"/>
</dbReference>
<dbReference type="InterPro" id="IPR039421">
    <property type="entry name" value="Type_1_exporter"/>
</dbReference>
<feature type="transmembrane region" description="Helical" evidence="8">
    <location>
        <begin position="390"/>
        <end position="411"/>
    </location>
</feature>
<dbReference type="SUPFAM" id="SSF90123">
    <property type="entry name" value="ABC transporter transmembrane region"/>
    <property type="match status" value="1"/>
</dbReference>
<dbReference type="GO" id="GO:0005886">
    <property type="term" value="C:plasma membrane"/>
    <property type="evidence" value="ECO:0007669"/>
    <property type="project" value="UniProtKB-SubCell"/>
</dbReference>
<evidence type="ECO:0000256" key="3">
    <source>
        <dbReference type="ARBA" id="ARBA00022692"/>
    </source>
</evidence>
<reference evidence="11 12" key="1">
    <citation type="journal article" date="2016" name="Nat. Commun.">
        <title>Thousands of microbial genomes shed light on interconnected biogeochemical processes in an aquifer system.</title>
        <authorList>
            <person name="Anantharaman K."/>
            <person name="Brown C.T."/>
            <person name="Hug L.A."/>
            <person name="Sharon I."/>
            <person name="Castelle C.J."/>
            <person name="Probst A.J."/>
            <person name="Thomas B.C."/>
            <person name="Singh A."/>
            <person name="Wilkins M.J."/>
            <person name="Karaoz U."/>
            <person name="Brodie E.L."/>
            <person name="Williams K.H."/>
            <person name="Hubbard S.S."/>
            <person name="Banfield J.F."/>
        </authorList>
    </citation>
    <scope>NUCLEOTIDE SEQUENCE [LARGE SCALE GENOMIC DNA]</scope>
    <source>
        <strain evidence="12">RIFCSPLOWO2_12_FULL_64_10</strain>
    </source>
</reference>
<feature type="transmembrane region" description="Helical" evidence="8">
    <location>
        <begin position="205"/>
        <end position="223"/>
    </location>
</feature>
<dbReference type="InterPro" id="IPR027417">
    <property type="entry name" value="P-loop_NTPase"/>
</dbReference>
<evidence type="ECO:0000256" key="4">
    <source>
        <dbReference type="ARBA" id="ARBA00022741"/>
    </source>
</evidence>
<evidence type="ECO:0000256" key="2">
    <source>
        <dbReference type="ARBA" id="ARBA00022448"/>
    </source>
</evidence>
<dbReference type="PROSITE" id="PS50893">
    <property type="entry name" value="ABC_TRANSPORTER_2"/>
    <property type="match status" value="1"/>
</dbReference>
<dbReference type="PROSITE" id="PS50929">
    <property type="entry name" value="ABC_TM1F"/>
    <property type="match status" value="1"/>
</dbReference>
<feature type="transmembrane region" description="Helical" evidence="8">
    <location>
        <begin position="168"/>
        <end position="193"/>
    </location>
</feature>
<dbReference type="GO" id="GO:0015421">
    <property type="term" value="F:ABC-type oligopeptide transporter activity"/>
    <property type="evidence" value="ECO:0007669"/>
    <property type="project" value="TreeGrafter"/>
</dbReference>
<dbReference type="Pfam" id="PF00664">
    <property type="entry name" value="ABC_membrane"/>
    <property type="match status" value="1"/>
</dbReference>